<dbReference type="Proteomes" id="UP001437460">
    <property type="component" value="Unassembled WGS sequence"/>
</dbReference>
<protein>
    <submittedName>
        <fullName evidence="1">DUF6282 family protein</fullName>
    </submittedName>
</protein>
<organism evidence="1 2">
    <name type="scientific">Ventrimonas faecis</name>
    <dbReference type="NCBI Taxonomy" id="3133170"/>
    <lineage>
        <taxon>Bacteria</taxon>
        <taxon>Bacillati</taxon>
        <taxon>Bacillota</taxon>
        <taxon>Clostridia</taxon>
        <taxon>Lachnospirales</taxon>
        <taxon>Lachnospiraceae</taxon>
        <taxon>Ventrimonas</taxon>
    </lineage>
</organism>
<comment type="caution">
    <text evidence="1">The sequence shown here is derived from an EMBL/GenBank/DDBJ whole genome shotgun (WGS) entry which is preliminary data.</text>
</comment>
<accession>A0ABV1HMV2</accession>
<sequence length="289" mass="31448">MKGACDLHIHTSPDIFARIANDVETAIVCRDAGMKAIVLKCHADTTMTRAWHTQNQVPGIRVYGGIVLNLNVGGINPAAVDVALKMGAVEVWMPTYHSLAHYQATGLMGGYGHQGADVKASYPVKPITILDEAGNLIPEVYQILELVKAHNAIIGTSHLGSDEALKLIRAAREMGCQKVVLTHPFFNPPKCTVEQVKEAVDLGAFVEFCSGNALSPIPAPISLDLYKEVIDLCGADQLIISSDTGHPRKTMAPETSRMFAQSLTYKGVKEADLERMLKDNYHKLIDFED</sequence>
<name>A0ABV1HMV2_9FIRM</name>
<evidence type="ECO:0000313" key="2">
    <source>
        <dbReference type="Proteomes" id="UP001437460"/>
    </source>
</evidence>
<dbReference type="EMBL" id="JBBMFJ010000011">
    <property type="protein sequence ID" value="MEQ2562933.1"/>
    <property type="molecule type" value="Genomic_DNA"/>
</dbReference>
<dbReference type="InterPro" id="IPR032466">
    <property type="entry name" value="Metal_Hydrolase"/>
</dbReference>
<reference evidence="1 2" key="1">
    <citation type="submission" date="2024-03" db="EMBL/GenBank/DDBJ databases">
        <title>Human intestinal bacterial collection.</title>
        <authorList>
            <person name="Pauvert C."/>
            <person name="Hitch T.C.A."/>
            <person name="Clavel T."/>
        </authorList>
    </citation>
    <scope>NUCLEOTIDE SEQUENCE [LARGE SCALE GENOMIC DNA]</scope>
    <source>
        <strain evidence="1 2">CLA-AP-H27</strain>
    </source>
</reference>
<dbReference type="Gene3D" id="3.20.20.140">
    <property type="entry name" value="Metal-dependent hydrolases"/>
    <property type="match status" value="1"/>
</dbReference>
<gene>
    <name evidence="1" type="ORF">WMO41_07115</name>
</gene>
<evidence type="ECO:0000313" key="1">
    <source>
        <dbReference type="EMBL" id="MEQ2562933.1"/>
    </source>
</evidence>
<keyword evidence="2" id="KW-1185">Reference proteome</keyword>
<proteinExistence type="predicted"/>
<dbReference type="InterPro" id="IPR046249">
    <property type="entry name" value="DUF6282"/>
</dbReference>
<dbReference type="Pfam" id="PF19799">
    <property type="entry name" value="DUF6282"/>
    <property type="match status" value="1"/>
</dbReference>
<dbReference type="SUPFAM" id="SSF51556">
    <property type="entry name" value="Metallo-dependent hydrolases"/>
    <property type="match status" value="1"/>
</dbReference>